<dbReference type="AlphaFoldDB" id="A0AB34HCC8"/>
<dbReference type="EMBL" id="JAIQCJ010001565">
    <property type="protein sequence ID" value="KAJ8788676.1"/>
    <property type="molecule type" value="Genomic_DNA"/>
</dbReference>
<organism evidence="2 3">
    <name type="scientific">Eschrichtius robustus</name>
    <name type="common">California gray whale</name>
    <name type="synonym">Eschrichtius gibbosus</name>
    <dbReference type="NCBI Taxonomy" id="9764"/>
    <lineage>
        <taxon>Eukaryota</taxon>
        <taxon>Metazoa</taxon>
        <taxon>Chordata</taxon>
        <taxon>Craniata</taxon>
        <taxon>Vertebrata</taxon>
        <taxon>Euteleostomi</taxon>
        <taxon>Mammalia</taxon>
        <taxon>Eutheria</taxon>
        <taxon>Laurasiatheria</taxon>
        <taxon>Artiodactyla</taxon>
        <taxon>Whippomorpha</taxon>
        <taxon>Cetacea</taxon>
        <taxon>Mysticeti</taxon>
        <taxon>Eschrichtiidae</taxon>
        <taxon>Eschrichtius</taxon>
    </lineage>
</organism>
<dbReference type="Gene3D" id="3.40.50.300">
    <property type="entry name" value="P-loop containing nucleotide triphosphate hydrolases"/>
    <property type="match status" value="1"/>
</dbReference>
<dbReference type="Proteomes" id="UP001159641">
    <property type="component" value="Unassembled WGS sequence"/>
</dbReference>
<gene>
    <name evidence="2" type="ORF">J1605_022421</name>
</gene>
<keyword evidence="3" id="KW-1185">Reference proteome</keyword>
<protein>
    <submittedName>
        <fullName evidence="2">Uncharacterized protein</fullName>
    </submittedName>
</protein>
<evidence type="ECO:0000313" key="2">
    <source>
        <dbReference type="EMBL" id="KAJ8788676.1"/>
    </source>
</evidence>
<name>A0AB34HCC8_ESCRO</name>
<evidence type="ECO:0000256" key="1">
    <source>
        <dbReference type="SAM" id="MobiDB-lite"/>
    </source>
</evidence>
<feature type="compositionally biased region" description="Acidic residues" evidence="1">
    <location>
        <begin position="80"/>
        <end position="91"/>
    </location>
</feature>
<reference evidence="2 3" key="1">
    <citation type="submission" date="2022-11" db="EMBL/GenBank/DDBJ databases">
        <title>Whole genome sequence of Eschrichtius robustus ER-17-0199.</title>
        <authorList>
            <person name="Bruniche-Olsen A."/>
            <person name="Black A.N."/>
            <person name="Fields C.J."/>
            <person name="Walden K."/>
            <person name="Dewoody J.A."/>
        </authorList>
    </citation>
    <scope>NUCLEOTIDE SEQUENCE [LARGE SCALE GENOMIC DNA]</scope>
    <source>
        <strain evidence="2">ER-17-0199</strain>
        <tissue evidence="2">Blubber</tissue>
    </source>
</reference>
<evidence type="ECO:0000313" key="3">
    <source>
        <dbReference type="Proteomes" id="UP001159641"/>
    </source>
</evidence>
<accession>A0AB34HCC8</accession>
<proteinExistence type="predicted"/>
<feature type="region of interest" description="Disordered" evidence="1">
    <location>
        <begin position="62"/>
        <end position="91"/>
    </location>
</feature>
<comment type="caution">
    <text evidence="2">The sequence shown here is derived from an EMBL/GenBank/DDBJ whole genome shotgun (WGS) entry which is preliminary data.</text>
</comment>
<sequence>MIVYAEPSSKEWRGVYHSSVFSMEHKGLCPDYDLCQRISGQRQHSSTGYIFTRDQWDPEVIESHRKKKKEAQKEGKGEEEREEEEEQEEEEAFIAEMQVVAEILQHLVQRPEDYLENIEHTVKLYKEIILHSLEVRTRCIAENGNVDICVLSLK</sequence>
<dbReference type="InterPro" id="IPR027417">
    <property type="entry name" value="P-loop_NTPase"/>
</dbReference>